<sequence>MLIDRLVDGELSGNERRDLLASLEAQPDGWRRCALAFIEVQTWREAMGSVLRERKAPADAGNTMDVAQDASATISPAPNETSRSQLGTWFAVAASVVVAFGLGRQSGSTRSTSEPANQQLASAPTTISQKKIDAQQSENAGRGDAITLVVNDRDGVSRRIEVPLVEGQQLGRAFGNVPNWTSPELDRQLDERGLDLDARRRYAPLYFEQENKIVPMVVPVDDAVVRPANRPVY</sequence>
<organism evidence="2 3">
    <name type="scientific">Lacipirellula limnantheis</name>
    <dbReference type="NCBI Taxonomy" id="2528024"/>
    <lineage>
        <taxon>Bacteria</taxon>
        <taxon>Pseudomonadati</taxon>
        <taxon>Planctomycetota</taxon>
        <taxon>Planctomycetia</taxon>
        <taxon>Pirellulales</taxon>
        <taxon>Lacipirellulaceae</taxon>
        <taxon>Lacipirellula</taxon>
    </lineage>
</organism>
<proteinExistence type="predicted"/>
<dbReference type="Proteomes" id="UP000317909">
    <property type="component" value="Chromosome"/>
</dbReference>
<dbReference type="AlphaFoldDB" id="A0A517U669"/>
<dbReference type="KEGG" id="llh:I41_53760"/>
<dbReference type="EMBL" id="CP036339">
    <property type="protein sequence ID" value="QDT76131.1"/>
    <property type="molecule type" value="Genomic_DNA"/>
</dbReference>
<feature type="region of interest" description="Disordered" evidence="1">
    <location>
        <begin position="105"/>
        <end position="140"/>
    </location>
</feature>
<keyword evidence="3" id="KW-1185">Reference proteome</keyword>
<evidence type="ECO:0000256" key="1">
    <source>
        <dbReference type="SAM" id="MobiDB-lite"/>
    </source>
</evidence>
<reference evidence="2 3" key="1">
    <citation type="submission" date="2019-02" db="EMBL/GenBank/DDBJ databases">
        <title>Deep-cultivation of Planctomycetes and their phenomic and genomic characterization uncovers novel biology.</title>
        <authorList>
            <person name="Wiegand S."/>
            <person name="Jogler M."/>
            <person name="Boedeker C."/>
            <person name="Pinto D."/>
            <person name="Vollmers J."/>
            <person name="Rivas-Marin E."/>
            <person name="Kohn T."/>
            <person name="Peeters S.H."/>
            <person name="Heuer A."/>
            <person name="Rast P."/>
            <person name="Oberbeckmann S."/>
            <person name="Bunk B."/>
            <person name="Jeske O."/>
            <person name="Meyerdierks A."/>
            <person name="Storesund J.E."/>
            <person name="Kallscheuer N."/>
            <person name="Luecker S."/>
            <person name="Lage O.M."/>
            <person name="Pohl T."/>
            <person name="Merkel B.J."/>
            <person name="Hornburger P."/>
            <person name="Mueller R.-W."/>
            <person name="Bruemmer F."/>
            <person name="Labrenz M."/>
            <person name="Spormann A.M."/>
            <person name="Op den Camp H."/>
            <person name="Overmann J."/>
            <person name="Amann R."/>
            <person name="Jetten M.S.M."/>
            <person name="Mascher T."/>
            <person name="Medema M.H."/>
            <person name="Devos D.P."/>
            <person name="Kaster A.-K."/>
            <person name="Ovreas L."/>
            <person name="Rohde M."/>
            <person name="Galperin M.Y."/>
            <person name="Jogler C."/>
        </authorList>
    </citation>
    <scope>NUCLEOTIDE SEQUENCE [LARGE SCALE GENOMIC DNA]</scope>
    <source>
        <strain evidence="2 3">I41</strain>
    </source>
</reference>
<evidence type="ECO:0000313" key="3">
    <source>
        <dbReference type="Proteomes" id="UP000317909"/>
    </source>
</evidence>
<feature type="compositionally biased region" description="Polar residues" evidence="1">
    <location>
        <begin position="105"/>
        <end position="139"/>
    </location>
</feature>
<gene>
    <name evidence="2" type="ORF">I41_53760</name>
</gene>
<accession>A0A517U669</accession>
<protein>
    <submittedName>
        <fullName evidence="2">Uncharacterized protein</fullName>
    </submittedName>
</protein>
<evidence type="ECO:0000313" key="2">
    <source>
        <dbReference type="EMBL" id="QDT76131.1"/>
    </source>
</evidence>
<name>A0A517U669_9BACT</name>